<reference evidence="2 3" key="1">
    <citation type="journal article" date="2017" name="BMC Genomics">
        <title>Genome sequencing of 39 Akkermansia muciniphila isolates reveals its population structure, genomic and functional diverisity, and global distribution in mammalian gut microbiotas.</title>
        <authorList>
            <person name="Guo X."/>
            <person name="Li S."/>
            <person name="Zhang J."/>
            <person name="Wu F."/>
            <person name="Li X."/>
            <person name="Wu D."/>
            <person name="Zhang M."/>
            <person name="Ou Z."/>
            <person name="Jie Z."/>
            <person name="Yan Q."/>
            <person name="Li P."/>
            <person name="Yi J."/>
            <person name="Peng Y."/>
        </authorList>
    </citation>
    <scope>NUCLEOTIDE SEQUENCE [LARGE SCALE GENOMIC DNA]</scope>
    <source>
        <strain evidence="2 3">GP43</strain>
    </source>
</reference>
<dbReference type="NCBIfam" id="TIGR03382">
    <property type="entry name" value="GC_trans_RRR"/>
    <property type="match status" value="1"/>
</dbReference>
<protein>
    <recommendedName>
        <fullName evidence="1">Ice-binding protein C-terminal domain-containing protein</fullName>
    </recommendedName>
</protein>
<dbReference type="Pfam" id="PF07589">
    <property type="entry name" value="PEP-CTERM"/>
    <property type="match status" value="1"/>
</dbReference>
<comment type="caution">
    <text evidence="2">The sequence shown here is derived from an EMBL/GenBank/DDBJ whole genome shotgun (WGS) entry which is preliminary data.</text>
</comment>
<proteinExistence type="predicted"/>
<dbReference type="Proteomes" id="UP000235914">
    <property type="component" value="Unassembled WGS sequence"/>
</dbReference>
<dbReference type="AlphaFoldDB" id="A0AAP8NP14"/>
<dbReference type="InterPro" id="IPR017756">
    <property type="entry name" value="TM_Gly-Cys-Arg_CS"/>
</dbReference>
<evidence type="ECO:0000313" key="3">
    <source>
        <dbReference type="Proteomes" id="UP000235914"/>
    </source>
</evidence>
<sequence>MYPESEKIFRLFMASRHFMFFKADSQSDSFFSDAYQCIKCILITAMKPIISVISILLSLGAAQAATIFSTTNINAASGAGNNYFGFATQLVSPVMSTTMGGEEATLPETVYLNSLSLDMRSGSGTGTTFKVAVYTFTADGTVGDLVGLSSNANAWADGATLTFNFNDVELTSSATYQYLFVSENTSWEDLNLTAGTENMAAYRNHAVSASLSMSNNTVNLPSGTGTYKNNTLNSWEGRYLPAVNFSTSNEVVPEPATATLGLLGLGALLFRRRR</sequence>
<dbReference type="InterPro" id="IPR013424">
    <property type="entry name" value="Ice-binding_C"/>
</dbReference>
<accession>A0AAP8NP14</accession>
<organism evidence="2 3">
    <name type="scientific">Akkermansia muciniphila</name>
    <dbReference type="NCBI Taxonomy" id="239935"/>
    <lineage>
        <taxon>Bacteria</taxon>
        <taxon>Pseudomonadati</taxon>
        <taxon>Verrucomicrobiota</taxon>
        <taxon>Verrucomicrobiia</taxon>
        <taxon>Verrucomicrobiales</taxon>
        <taxon>Akkermansiaceae</taxon>
        <taxon>Akkermansia</taxon>
    </lineage>
</organism>
<feature type="domain" description="Ice-binding protein C-terminal" evidence="1">
    <location>
        <begin position="252"/>
        <end position="274"/>
    </location>
</feature>
<gene>
    <name evidence="2" type="ORF">CXU09_03320</name>
</gene>
<evidence type="ECO:0000313" key="2">
    <source>
        <dbReference type="EMBL" id="PNC58092.1"/>
    </source>
</evidence>
<evidence type="ECO:0000259" key="1">
    <source>
        <dbReference type="Pfam" id="PF07589"/>
    </source>
</evidence>
<dbReference type="EMBL" id="PJKN01000001">
    <property type="protein sequence ID" value="PNC58092.1"/>
    <property type="molecule type" value="Genomic_DNA"/>
</dbReference>
<name>A0AAP8NP14_9BACT</name>